<proteinExistence type="predicted"/>
<evidence type="ECO:0000256" key="1">
    <source>
        <dbReference type="SAM" id="Phobius"/>
    </source>
</evidence>
<evidence type="ECO:0000313" key="2">
    <source>
        <dbReference type="EMBL" id="KAE9524131.1"/>
    </source>
</evidence>
<feature type="transmembrane region" description="Helical" evidence="1">
    <location>
        <begin position="225"/>
        <end position="247"/>
    </location>
</feature>
<sequence length="287" mass="32238">MQLTVFKAVGKFHFGAGEIPELFTVNGIAGGGIFKDTSSSFSVLSESYTNTFSFCKGGKLCFLLLILLLNFAKSIFRSIIGTLAIVLLELKSAFFKIFTNKCLPSPGILVFSIVFGWLKELIGTNLTVFCSLVLKLPYEVHLNYQNQIEFYFRLITLLFKFKFLKFMFFLTGDVGIKDRKFVTFPFSIFVNTYLPCFGGTRIIFDFKSFEEIILNLGGFNVEIPLLLIISTGFNLGGILVIIEFFGLMCVVEGIIEIGFLIWPDIIVGTIFTLDKTVFGTIFFVHAL</sequence>
<comment type="caution">
    <text evidence="2">The sequence shown here is derived from an EMBL/GenBank/DDBJ whole genome shotgun (WGS) entry which is preliminary data.</text>
</comment>
<feature type="transmembrane region" description="Helical" evidence="1">
    <location>
        <begin position="182"/>
        <end position="204"/>
    </location>
</feature>
<keyword evidence="1" id="KW-1133">Transmembrane helix</keyword>
<keyword evidence="1" id="KW-0812">Transmembrane</keyword>
<feature type="transmembrane region" description="Helical" evidence="1">
    <location>
        <begin position="60"/>
        <end position="88"/>
    </location>
</feature>
<feature type="transmembrane region" description="Helical" evidence="1">
    <location>
        <begin position="253"/>
        <end position="273"/>
    </location>
</feature>
<keyword evidence="3" id="KW-1185">Reference proteome</keyword>
<evidence type="ECO:0000313" key="3">
    <source>
        <dbReference type="Proteomes" id="UP000475862"/>
    </source>
</evidence>
<feature type="transmembrane region" description="Helical" evidence="1">
    <location>
        <begin position="150"/>
        <end position="170"/>
    </location>
</feature>
<gene>
    <name evidence="2" type="ORF">AGLY_015496</name>
</gene>
<protein>
    <submittedName>
        <fullName evidence="2">Uncharacterized protein</fullName>
    </submittedName>
</protein>
<reference evidence="2 3" key="1">
    <citation type="submission" date="2019-08" db="EMBL/GenBank/DDBJ databases">
        <title>The genome of the soybean aphid Biotype 1, its phylome, world population structure and adaptation to the North American continent.</title>
        <authorList>
            <person name="Giordano R."/>
            <person name="Donthu R.K."/>
            <person name="Hernandez A.G."/>
            <person name="Wright C.L."/>
            <person name="Zimin A.V."/>
        </authorList>
    </citation>
    <scope>NUCLEOTIDE SEQUENCE [LARGE SCALE GENOMIC DNA]</scope>
    <source>
        <tissue evidence="2">Whole aphids</tissue>
    </source>
</reference>
<name>A0A6G0T2I3_APHGL</name>
<keyword evidence="1" id="KW-0472">Membrane</keyword>
<feature type="transmembrane region" description="Helical" evidence="1">
    <location>
        <begin position="108"/>
        <end position="138"/>
    </location>
</feature>
<dbReference type="AlphaFoldDB" id="A0A6G0T2I3"/>
<dbReference type="Proteomes" id="UP000475862">
    <property type="component" value="Unassembled WGS sequence"/>
</dbReference>
<accession>A0A6G0T2I3</accession>
<dbReference type="EMBL" id="VYZN01000072">
    <property type="protein sequence ID" value="KAE9524131.1"/>
    <property type="molecule type" value="Genomic_DNA"/>
</dbReference>
<organism evidence="2 3">
    <name type="scientific">Aphis glycines</name>
    <name type="common">Soybean aphid</name>
    <dbReference type="NCBI Taxonomy" id="307491"/>
    <lineage>
        <taxon>Eukaryota</taxon>
        <taxon>Metazoa</taxon>
        <taxon>Ecdysozoa</taxon>
        <taxon>Arthropoda</taxon>
        <taxon>Hexapoda</taxon>
        <taxon>Insecta</taxon>
        <taxon>Pterygota</taxon>
        <taxon>Neoptera</taxon>
        <taxon>Paraneoptera</taxon>
        <taxon>Hemiptera</taxon>
        <taxon>Sternorrhyncha</taxon>
        <taxon>Aphidomorpha</taxon>
        <taxon>Aphidoidea</taxon>
        <taxon>Aphididae</taxon>
        <taxon>Aphidini</taxon>
        <taxon>Aphis</taxon>
        <taxon>Aphis</taxon>
    </lineage>
</organism>